<feature type="binding site" evidence="9">
    <location>
        <begin position="189"/>
        <end position="193"/>
    </location>
    <ligand>
        <name>GTP</name>
        <dbReference type="ChEBI" id="CHEBI:37565"/>
    </ligand>
</feature>
<dbReference type="Gene3D" id="1.20.120.140">
    <property type="entry name" value="Signal recognition particle SRP54, nucleotide-binding domain"/>
    <property type="match status" value="1"/>
</dbReference>
<dbReference type="InterPro" id="IPR022941">
    <property type="entry name" value="SRP54"/>
</dbReference>
<dbReference type="PANTHER" id="PTHR11564">
    <property type="entry name" value="SIGNAL RECOGNITION PARTICLE 54K PROTEIN SRP54"/>
    <property type="match status" value="1"/>
</dbReference>
<dbReference type="InterPro" id="IPR004780">
    <property type="entry name" value="SRP"/>
</dbReference>
<dbReference type="GO" id="GO:0008312">
    <property type="term" value="F:7S RNA binding"/>
    <property type="evidence" value="ECO:0007669"/>
    <property type="project" value="InterPro"/>
</dbReference>
<dbReference type="HAMAP" id="MF_00306">
    <property type="entry name" value="SRP54"/>
    <property type="match status" value="1"/>
</dbReference>
<dbReference type="InterPro" id="IPR000897">
    <property type="entry name" value="SRP54_GTPase_dom"/>
</dbReference>
<comment type="subunit">
    <text evidence="9">Part of the signal recognition particle protein translocation system, which is composed of SRP and FtsY.</text>
</comment>
<gene>
    <name evidence="9 11" type="primary">ffh</name>
    <name evidence="11" type="ORF">HY618_05955</name>
</gene>
<dbReference type="SMART" id="SM00382">
    <property type="entry name" value="AAA"/>
    <property type="match status" value="1"/>
</dbReference>
<dbReference type="Pfam" id="PF02881">
    <property type="entry name" value="SRP54_N"/>
    <property type="match status" value="1"/>
</dbReference>
<dbReference type="InterPro" id="IPR013822">
    <property type="entry name" value="Signal_recog_particl_SRP54_hlx"/>
</dbReference>
<dbReference type="EC" id="3.6.5.4" evidence="9"/>
<dbReference type="SMART" id="SM00962">
    <property type="entry name" value="SRP54"/>
    <property type="match status" value="1"/>
</dbReference>
<keyword evidence="7 9" id="KW-0687">Ribonucleoprotein</keyword>
<keyword evidence="6 9" id="KW-0733">Signal recognition particle</keyword>
<dbReference type="AlphaFoldDB" id="A0A932ZXF5"/>
<dbReference type="InterPro" id="IPR027417">
    <property type="entry name" value="P-loop_NTPase"/>
</dbReference>
<dbReference type="SUPFAM" id="SSF47446">
    <property type="entry name" value="Signal peptide-binding domain"/>
    <property type="match status" value="1"/>
</dbReference>
<evidence type="ECO:0000256" key="2">
    <source>
        <dbReference type="ARBA" id="ARBA00022741"/>
    </source>
</evidence>
<dbReference type="EMBL" id="JACQRX010000261">
    <property type="protein sequence ID" value="MBI4251987.1"/>
    <property type="molecule type" value="Genomic_DNA"/>
</dbReference>
<keyword evidence="4 9" id="KW-0694">RNA-binding</keyword>
<dbReference type="SMART" id="SM00963">
    <property type="entry name" value="SRP54_N"/>
    <property type="match status" value="1"/>
</dbReference>
<evidence type="ECO:0000256" key="9">
    <source>
        <dbReference type="HAMAP-Rule" id="MF_00306"/>
    </source>
</evidence>
<dbReference type="InterPro" id="IPR042101">
    <property type="entry name" value="SRP54_N_sf"/>
</dbReference>
<accession>A0A932ZXF5</accession>
<protein>
    <recommendedName>
        <fullName evidence="9">Signal recognition particle protein</fullName>
        <ecNumber evidence="9">3.6.5.4</ecNumber>
    </recommendedName>
    <alternativeName>
        <fullName evidence="9">Fifty-four homolog</fullName>
    </alternativeName>
</protein>
<sequence length="444" mass="48282">MFEGLRDRLGAIFRDIRGKGALGEKEVDAVLREIRLALLEADVNFRVARDFIGKVRGAVAGAERAIHLDPSQQVVKAVHAELTELMGRRGAALERAPAGTTVVMLVGLQGSGKTTTAGKLALRLRGKGLRVLLVPADVARPAAIAQLKRLAEQTGADAFDSEGMKDPLAIAAQALDRARREHYDYCVLDSAGRMHADDGLMEELRRMKELARPHETLLVADAMTGQEAVGLGEAFQRKIGLTGVVFTKLDGDARGGAALSLRAVTGLPIKLAGVGEKLDALEDFHPDRMASRILGMGDVLSLIEKAEAAIAPGDAQEMAQSLQKGVFTLETMRDQIARMRKMGPLTDLLSMVPGLGARMKGMDLDEKELVRTVAIIDSMTPGERRRPEVIKGSRRRRIALGSGTQVQDVNRLLRQFTQMQKVMRQFSKGGKQGKLRMMRQMLNS</sequence>
<dbReference type="PANTHER" id="PTHR11564:SF5">
    <property type="entry name" value="SIGNAL RECOGNITION PARTICLE SUBUNIT SRP54"/>
    <property type="match status" value="1"/>
</dbReference>
<evidence type="ECO:0000256" key="7">
    <source>
        <dbReference type="ARBA" id="ARBA00023274"/>
    </source>
</evidence>
<evidence type="ECO:0000256" key="5">
    <source>
        <dbReference type="ARBA" id="ARBA00023134"/>
    </source>
</evidence>
<dbReference type="InterPro" id="IPR004125">
    <property type="entry name" value="Signal_recog_particle_SRP54_M"/>
</dbReference>
<feature type="domain" description="SRP54-type proteins GTP-binding" evidence="10">
    <location>
        <begin position="268"/>
        <end position="281"/>
    </location>
</feature>
<comment type="caution">
    <text evidence="11">The sequence shown here is derived from an EMBL/GenBank/DDBJ whole genome shotgun (WGS) entry which is preliminary data.</text>
</comment>
<dbReference type="Proteomes" id="UP000752292">
    <property type="component" value="Unassembled WGS sequence"/>
</dbReference>
<comment type="function">
    <text evidence="9">Involved in targeting and insertion of nascent membrane proteins into the cytoplasmic membrane. Binds to the hydrophobic signal sequence of the ribosome-nascent chain (RNC) as it emerges from the ribosomes. The SRP-RNC complex is then targeted to the cytoplasmic membrane where it interacts with the SRP receptor FtsY.</text>
</comment>
<dbReference type="InterPro" id="IPR036891">
    <property type="entry name" value="Signal_recog_part_SRP54_M_sf"/>
</dbReference>
<name>A0A932ZXF5_UNCTE</name>
<comment type="subcellular location">
    <subcellularLocation>
        <location evidence="9">Cytoplasm</location>
    </subcellularLocation>
    <text evidence="9">The SRP-RNC complex is targeted to the cytoplasmic membrane.</text>
</comment>
<evidence type="ECO:0000259" key="10">
    <source>
        <dbReference type="PROSITE" id="PS00300"/>
    </source>
</evidence>
<proteinExistence type="inferred from homology"/>
<evidence type="ECO:0000256" key="4">
    <source>
        <dbReference type="ARBA" id="ARBA00022884"/>
    </source>
</evidence>
<dbReference type="GO" id="GO:0048500">
    <property type="term" value="C:signal recognition particle"/>
    <property type="evidence" value="ECO:0007669"/>
    <property type="project" value="UniProtKB-UniRule"/>
</dbReference>
<dbReference type="GO" id="GO:0006614">
    <property type="term" value="P:SRP-dependent cotranslational protein targeting to membrane"/>
    <property type="evidence" value="ECO:0007669"/>
    <property type="project" value="InterPro"/>
</dbReference>
<feature type="binding site" evidence="9">
    <location>
        <begin position="247"/>
        <end position="250"/>
    </location>
    <ligand>
        <name>GTP</name>
        <dbReference type="ChEBI" id="CHEBI:37565"/>
    </ligand>
</feature>
<reference evidence="11" key="1">
    <citation type="submission" date="2020-07" db="EMBL/GenBank/DDBJ databases">
        <title>Huge and variable diversity of episymbiotic CPR bacteria and DPANN archaea in groundwater ecosystems.</title>
        <authorList>
            <person name="He C.Y."/>
            <person name="Keren R."/>
            <person name="Whittaker M."/>
            <person name="Farag I.F."/>
            <person name="Doudna J."/>
            <person name="Cate J.H.D."/>
            <person name="Banfield J.F."/>
        </authorList>
    </citation>
    <scope>NUCLEOTIDE SEQUENCE</scope>
    <source>
        <strain evidence="11">NC_groundwater_1370_Ag_S-0.2um_69_93</strain>
    </source>
</reference>
<dbReference type="GO" id="GO:0003924">
    <property type="term" value="F:GTPase activity"/>
    <property type="evidence" value="ECO:0007669"/>
    <property type="project" value="UniProtKB-UniRule"/>
</dbReference>
<dbReference type="InterPro" id="IPR003593">
    <property type="entry name" value="AAA+_ATPase"/>
</dbReference>
<dbReference type="Gene3D" id="3.40.50.300">
    <property type="entry name" value="P-loop containing nucleotide triphosphate hydrolases"/>
    <property type="match status" value="1"/>
</dbReference>
<keyword evidence="3 9" id="KW-0378">Hydrolase</keyword>
<dbReference type="Pfam" id="PF02978">
    <property type="entry name" value="SRP_SPB"/>
    <property type="match status" value="1"/>
</dbReference>
<evidence type="ECO:0000256" key="6">
    <source>
        <dbReference type="ARBA" id="ARBA00023135"/>
    </source>
</evidence>
<evidence type="ECO:0000256" key="1">
    <source>
        <dbReference type="ARBA" id="ARBA00005450"/>
    </source>
</evidence>
<dbReference type="CDD" id="cd18539">
    <property type="entry name" value="SRP_G"/>
    <property type="match status" value="1"/>
</dbReference>
<evidence type="ECO:0000313" key="12">
    <source>
        <dbReference type="Proteomes" id="UP000752292"/>
    </source>
</evidence>
<dbReference type="PROSITE" id="PS00300">
    <property type="entry name" value="SRP54"/>
    <property type="match status" value="1"/>
</dbReference>
<dbReference type="Gene3D" id="1.10.260.30">
    <property type="entry name" value="Signal recognition particle, SRP54 subunit, M-domain"/>
    <property type="match status" value="1"/>
</dbReference>
<comment type="catalytic activity">
    <reaction evidence="8 9">
        <text>GTP + H2O = GDP + phosphate + H(+)</text>
        <dbReference type="Rhea" id="RHEA:19669"/>
        <dbReference type="ChEBI" id="CHEBI:15377"/>
        <dbReference type="ChEBI" id="CHEBI:15378"/>
        <dbReference type="ChEBI" id="CHEBI:37565"/>
        <dbReference type="ChEBI" id="CHEBI:43474"/>
        <dbReference type="ChEBI" id="CHEBI:58189"/>
        <dbReference type="EC" id="3.6.5.4"/>
    </reaction>
</comment>
<comment type="similarity">
    <text evidence="1 9">Belongs to the GTP-binding SRP family. SRP54 subfamily.</text>
</comment>
<dbReference type="GO" id="GO:0005525">
    <property type="term" value="F:GTP binding"/>
    <property type="evidence" value="ECO:0007669"/>
    <property type="project" value="UniProtKB-UniRule"/>
</dbReference>
<evidence type="ECO:0000256" key="3">
    <source>
        <dbReference type="ARBA" id="ARBA00022801"/>
    </source>
</evidence>
<organism evidence="11 12">
    <name type="scientific">Tectimicrobiota bacterium</name>
    <dbReference type="NCBI Taxonomy" id="2528274"/>
    <lineage>
        <taxon>Bacteria</taxon>
        <taxon>Pseudomonadati</taxon>
        <taxon>Nitrospinota/Tectimicrobiota group</taxon>
        <taxon>Candidatus Tectimicrobiota</taxon>
    </lineage>
</organism>
<evidence type="ECO:0000313" key="11">
    <source>
        <dbReference type="EMBL" id="MBI4251987.1"/>
    </source>
</evidence>
<keyword evidence="2 9" id="KW-0547">Nucleotide-binding</keyword>
<evidence type="ECO:0000256" key="8">
    <source>
        <dbReference type="ARBA" id="ARBA00048027"/>
    </source>
</evidence>
<keyword evidence="9" id="KW-0963">Cytoplasm</keyword>
<dbReference type="NCBIfam" id="TIGR00959">
    <property type="entry name" value="ffh"/>
    <property type="match status" value="1"/>
</dbReference>
<comment type="domain">
    <text evidence="9">Composed of three domains: the N-terminal N domain, which is responsible for interactions with the ribosome, the central G domain, which binds GTP, and the C-terminal M domain, which binds the RNA and the signal sequence of the RNC.</text>
</comment>
<dbReference type="SUPFAM" id="SSF52540">
    <property type="entry name" value="P-loop containing nucleoside triphosphate hydrolases"/>
    <property type="match status" value="1"/>
</dbReference>
<dbReference type="Pfam" id="PF00448">
    <property type="entry name" value="SRP54"/>
    <property type="match status" value="1"/>
</dbReference>
<keyword evidence="5 9" id="KW-0342">GTP-binding</keyword>
<feature type="binding site" evidence="9">
    <location>
        <begin position="107"/>
        <end position="114"/>
    </location>
    <ligand>
        <name>GTP</name>
        <dbReference type="ChEBI" id="CHEBI:37565"/>
    </ligand>
</feature>